<organism evidence="5 6">
    <name type="scientific">Ilex paraguariensis</name>
    <name type="common">yerba mate</name>
    <dbReference type="NCBI Taxonomy" id="185542"/>
    <lineage>
        <taxon>Eukaryota</taxon>
        <taxon>Viridiplantae</taxon>
        <taxon>Streptophyta</taxon>
        <taxon>Embryophyta</taxon>
        <taxon>Tracheophyta</taxon>
        <taxon>Spermatophyta</taxon>
        <taxon>Magnoliopsida</taxon>
        <taxon>eudicotyledons</taxon>
        <taxon>Gunneridae</taxon>
        <taxon>Pentapetalae</taxon>
        <taxon>asterids</taxon>
        <taxon>campanulids</taxon>
        <taxon>Aquifoliales</taxon>
        <taxon>Aquifoliaceae</taxon>
        <taxon>Ilex</taxon>
    </lineage>
</organism>
<keyword evidence="2" id="KW-0539">Nucleus</keyword>
<name>A0ABC8UQP8_9AQUA</name>
<evidence type="ECO:0000256" key="1">
    <source>
        <dbReference type="ARBA" id="ARBA00004123"/>
    </source>
</evidence>
<dbReference type="GO" id="GO:0005634">
    <property type="term" value="C:nucleus"/>
    <property type="evidence" value="ECO:0007669"/>
    <property type="project" value="UniProtKB-SubCell"/>
</dbReference>
<evidence type="ECO:0000313" key="5">
    <source>
        <dbReference type="EMBL" id="CAK9183109.1"/>
    </source>
</evidence>
<sequence>MYNRARNFRRRSDDTDEDNDNTTTTSTSTNKPQSKPSTKTAASKPKKPPSQAPKNLLSFADDEETESSPITRPSSKPSSSSSRFAKSVSSSSSHKLTAAKDRIAPSSSSLPSNVQPQAGTYTKEALLELQKNTRTLASSRPPPKPASEPVIVLKGLVKPATEKDQDGEKVEIIQDLEDDEVGIERKEGLSGREKDDAITRLGSMGLGKGEDLILDQATIAAIRAKRERLRQSRAAAPDFIALDGGSNHGEREGLSDEEPEFQMRIGFFGEKIDSGKKGVGVFEDVDERAVAMAMAMDGGFRKDGEVDSGDEEDKIWEEEQFRKGLGKRMDDGSSRGVSSSVDVVQSQIVQQQKLGYSTGVAAYSSVPNAAAVPSIGGAVGAMPNLDVISIPQQAEIAKKAMLENVRRLKESHGRTMASLTRTDENLSASLLNVTTLENSLSAAERRRELKIALPKIVQRLDYQGKGKKKIGVSMDSVTKSFKHFKNDVKIEQKVFLVEVDEKSKGDKINSTKIARYASFSLAIGLRGVI</sequence>
<dbReference type="EMBL" id="CAUOFW020008512">
    <property type="protein sequence ID" value="CAK9183109.1"/>
    <property type="molecule type" value="Genomic_DNA"/>
</dbReference>
<comment type="subcellular location">
    <subcellularLocation>
        <location evidence="1">Nucleus</location>
    </subcellularLocation>
</comment>
<dbReference type="InterPro" id="IPR012890">
    <property type="entry name" value="GCFC2-like"/>
</dbReference>
<protein>
    <submittedName>
        <fullName evidence="5">Uncharacterized protein</fullName>
    </submittedName>
</protein>
<dbReference type="EMBL" id="CAUOFW020001127">
    <property type="protein sequence ID" value="CAK9141356.1"/>
    <property type="molecule type" value="Genomic_DNA"/>
</dbReference>
<feature type="region of interest" description="Disordered" evidence="3">
    <location>
        <begin position="1"/>
        <end position="149"/>
    </location>
</feature>
<evidence type="ECO:0000313" key="6">
    <source>
        <dbReference type="Proteomes" id="UP001642360"/>
    </source>
</evidence>
<dbReference type="AlphaFoldDB" id="A0ABC8UQP8"/>
<evidence type="ECO:0000256" key="2">
    <source>
        <dbReference type="ARBA" id="ARBA00023242"/>
    </source>
</evidence>
<proteinExistence type="predicted"/>
<evidence type="ECO:0000313" key="4">
    <source>
        <dbReference type="EMBL" id="CAK9141356.1"/>
    </source>
</evidence>
<feature type="compositionally biased region" description="Low complexity" evidence="3">
    <location>
        <begin position="67"/>
        <end position="93"/>
    </location>
</feature>
<comment type="caution">
    <text evidence="5">The sequence shown here is derived from an EMBL/GenBank/DDBJ whole genome shotgun (WGS) entry which is preliminary data.</text>
</comment>
<accession>A0ABC8UQP8</accession>
<evidence type="ECO:0000256" key="3">
    <source>
        <dbReference type="SAM" id="MobiDB-lite"/>
    </source>
</evidence>
<dbReference type="Pfam" id="PF15458">
    <property type="entry name" value="NTR2"/>
    <property type="match status" value="1"/>
</dbReference>
<dbReference type="PANTHER" id="PTHR12214:SF0">
    <property type="entry name" value="LD29489P"/>
    <property type="match status" value="1"/>
</dbReference>
<gene>
    <name evidence="5" type="ORF">ILEXP_LOCUS53348</name>
    <name evidence="4" type="ORF">ILEXP_LOCUS8936</name>
</gene>
<dbReference type="Proteomes" id="UP001642360">
    <property type="component" value="Unassembled WGS sequence"/>
</dbReference>
<keyword evidence="6" id="KW-1185">Reference proteome</keyword>
<feature type="compositionally biased region" description="Polar residues" evidence="3">
    <location>
        <begin position="105"/>
        <end position="120"/>
    </location>
</feature>
<feature type="compositionally biased region" description="Low complexity" evidence="3">
    <location>
        <begin position="21"/>
        <end position="43"/>
    </location>
</feature>
<dbReference type="InterPro" id="IPR028211">
    <property type="entry name" value="Ntr2"/>
</dbReference>
<reference evidence="5 6" key="1">
    <citation type="submission" date="2024-02" db="EMBL/GenBank/DDBJ databases">
        <authorList>
            <person name="Vignale AGUSTIN F."/>
            <person name="Sosa J E."/>
            <person name="Modenutti C."/>
        </authorList>
    </citation>
    <scope>NUCLEOTIDE SEQUENCE [LARGE SCALE GENOMIC DNA]</scope>
</reference>
<dbReference type="PANTHER" id="PTHR12214">
    <property type="entry name" value="GC-RICH SEQUENCE DNA-BINDING FACTOR"/>
    <property type="match status" value="1"/>
</dbReference>